<evidence type="ECO:0000313" key="6">
    <source>
        <dbReference type="Proteomes" id="UP001280121"/>
    </source>
</evidence>
<organism evidence="5 6">
    <name type="scientific">Dipteronia dyeriana</name>
    <dbReference type="NCBI Taxonomy" id="168575"/>
    <lineage>
        <taxon>Eukaryota</taxon>
        <taxon>Viridiplantae</taxon>
        <taxon>Streptophyta</taxon>
        <taxon>Embryophyta</taxon>
        <taxon>Tracheophyta</taxon>
        <taxon>Spermatophyta</taxon>
        <taxon>Magnoliopsida</taxon>
        <taxon>eudicotyledons</taxon>
        <taxon>Gunneridae</taxon>
        <taxon>Pentapetalae</taxon>
        <taxon>rosids</taxon>
        <taxon>malvids</taxon>
        <taxon>Sapindales</taxon>
        <taxon>Sapindaceae</taxon>
        <taxon>Hippocastanoideae</taxon>
        <taxon>Acereae</taxon>
        <taxon>Dipteronia</taxon>
    </lineage>
</organism>
<dbReference type="InterPro" id="IPR036291">
    <property type="entry name" value="NAD(P)-bd_dom_sf"/>
</dbReference>
<comment type="caution">
    <text evidence="5">The sequence shown here is derived from an EMBL/GenBank/DDBJ whole genome shotgun (WGS) entry which is preliminary data.</text>
</comment>
<dbReference type="InterPro" id="IPR051019">
    <property type="entry name" value="VLCFA-Steroid_DH"/>
</dbReference>
<keyword evidence="4" id="KW-0472">Membrane</keyword>
<protein>
    <submittedName>
        <fullName evidence="5">Uncharacterized protein</fullName>
    </submittedName>
</protein>
<accession>A0AAD9TIC3</accession>
<keyword evidence="1" id="KW-0521">NADP</keyword>
<dbReference type="Pfam" id="PF00106">
    <property type="entry name" value="adh_short"/>
    <property type="match status" value="1"/>
</dbReference>
<proteinExistence type="inferred from homology"/>
<keyword evidence="4" id="KW-0812">Transmembrane</keyword>
<evidence type="ECO:0000313" key="5">
    <source>
        <dbReference type="EMBL" id="KAK2636654.1"/>
    </source>
</evidence>
<evidence type="ECO:0000256" key="2">
    <source>
        <dbReference type="ARBA" id="ARBA00023002"/>
    </source>
</evidence>
<dbReference type="CDD" id="cd05356">
    <property type="entry name" value="17beta-HSD1_like_SDR_c"/>
    <property type="match status" value="1"/>
</dbReference>
<dbReference type="PRINTS" id="PR00081">
    <property type="entry name" value="GDHRDH"/>
</dbReference>
<gene>
    <name evidence="5" type="ORF">Ddye_031446</name>
</gene>
<comment type="similarity">
    <text evidence="3">Belongs to the short-chain dehydrogenases/reductases (SDR) family.</text>
</comment>
<evidence type="ECO:0000256" key="3">
    <source>
        <dbReference type="RuleBase" id="RU000363"/>
    </source>
</evidence>
<dbReference type="EMBL" id="JANJYI010000009">
    <property type="protein sequence ID" value="KAK2636654.1"/>
    <property type="molecule type" value="Genomic_DNA"/>
</dbReference>
<dbReference type="InterPro" id="IPR002347">
    <property type="entry name" value="SDR_fam"/>
</dbReference>
<dbReference type="FunFam" id="3.40.50.720:FF:000137">
    <property type="entry name" value="Hydroxysteroid (17-beta) dehydrogenase 3"/>
    <property type="match status" value="1"/>
</dbReference>
<reference evidence="5" key="1">
    <citation type="journal article" date="2023" name="Plant J.">
        <title>Genome sequences and population genomics provide insights into the demographic history, inbreeding, and mutation load of two 'living fossil' tree species of Dipteronia.</title>
        <authorList>
            <person name="Feng Y."/>
            <person name="Comes H.P."/>
            <person name="Chen J."/>
            <person name="Zhu S."/>
            <person name="Lu R."/>
            <person name="Zhang X."/>
            <person name="Li P."/>
            <person name="Qiu J."/>
            <person name="Olsen K.M."/>
            <person name="Qiu Y."/>
        </authorList>
    </citation>
    <scope>NUCLEOTIDE SEQUENCE</scope>
    <source>
        <strain evidence="5">KIB01</strain>
    </source>
</reference>
<dbReference type="AlphaFoldDB" id="A0AAD9TIC3"/>
<dbReference type="GO" id="GO:0005783">
    <property type="term" value="C:endoplasmic reticulum"/>
    <property type="evidence" value="ECO:0007669"/>
    <property type="project" value="TreeGrafter"/>
</dbReference>
<dbReference type="PIRSF" id="PIRSF000126">
    <property type="entry name" value="11-beta-HSD1"/>
    <property type="match status" value="1"/>
</dbReference>
<name>A0AAD9TIC3_9ROSI</name>
<dbReference type="GO" id="GO:0045703">
    <property type="term" value="F:ketoreductase activity"/>
    <property type="evidence" value="ECO:0007669"/>
    <property type="project" value="TreeGrafter"/>
</dbReference>
<dbReference type="PANTHER" id="PTHR43899">
    <property type="entry name" value="RH59310P"/>
    <property type="match status" value="1"/>
</dbReference>
<dbReference type="PANTHER" id="PTHR43899:SF25">
    <property type="entry name" value="ENOYL-(ACYL CARRIER) REDUCTASE"/>
    <property type="match status" value="1"/>
</dbReference>
<evidence type="ECO:0000256" key="1">
    <source>
        <dbReference type="ARBA" id="ARBA00022857"/>
    </source>
</evidence>
<evidence type="ECO:0000256" key="4">
    <source>
        <dbReference type="SAM" id="Phobius"/>
    </source>
</evidence>
<keyword evidence="4" id="KW-1133">Transmembrane helix</keyword>
<sequence length="351" mass="39805">MKIVNHIQTKSGKHPIKAEYHKKDKSHRKAMEFQTLILSTVSIIGFVSLCKPVLCFLTWVWRMFLRPPKNLKDYGSWAVVTGSTDGIGKALAFELAEKGLNLVLVGRNLTKLEATSNEIRERSISNIENRVVDVRTLVLDMEKLTGVEISKKLEEAIEGLDVGVLVNNAGVAYPYARFFHEVDKKLMDSVLKVNMDGATWVTKAVILVMLKKKKGAIVNIGSGSSVVVSSYPLYSIYAATKAYLAMFSRSIYMEYKEKGIDVQCQIPLFVATKMTKFKKSTFFIPSPEMYSKASLRWIGYEHLCLPYWTHSLQWSLFGALPDSLLIWYTFRFFLEQRKKGLMKDSIGAKVE</sequence>
<feature type="transmembrane region" description="Helical" evidence="4">
    <location>
        <begin position="36"/>
        <end position="61"/>
    </location>
</feature>
<dbReference type="PRINTS" id="PR00080">
    <property type="entry name" value="SDRFAMILY"/>
</dbReference>
<keyword evidence="6" id="KW-1185">Reference proteome</keyword>
<dbReference type="Proteomes" id="UP001280121">
    <property type="component" value="Unassembled WGS sequence"/>
</dbReference>
<dbReference type="Gene3D" id="3.40.50.720">
    <property type="entry name" value="NAD(P)-binding Rossmann-like Domain"/>
    <property type="match status" value="1"/>
</dbReference>
<dbReference type="SUPFAM" id="SSF51735">
    <property type="entry name" value="NAD(P)-binding Rossmann-fold domains"/>
    <property type="match status" value="1"/>
</dbReference>
<keyword evidence="2" id="KW-0560">Oxidoreductase</keyword>